<organism evidence="2 3">
    <name type="scientific">Panicum miliaceum</name>
    <name type="common">Proso millet</name>
    <name type="synonym">Broomcorn millet</name>
    <dbReference type="NCBI Taxonomy" id="4540"/>
    <lineage>
        <taxon>Eukaryota</taxon>
        <taxon>Viridiplantae</taxon>
        <taxon>Streptophyta</taxon>
        <taxon>Embryophyta</taxon>
        <taxon>Tracheophyta</taxon>
        <taxon>Spermatophyta</taxon>
        <taxon>Magnoliopsida</taxon>
        <taxon>Liliopsida</taxon>
        <taxon>Poales</taxon>
        <taxon>Poaceae</taxon>
        <taxon>PACMAD clade</taxon>
        <taxon>Panicoideae</taxon>
        <taxon>Panicodae</taxon>
        <taxon>Paniceae</taxon>
        <taxon>Panicinae</taxon>
        <taxon>Panicum</taxon>
        <taxon>Panicum sect. Panicum</taxon>
    </lineage>
</organism>
<protein>
    <submittedName>
        <fullName evidence="2">Uncharacterized protein</fullName>
    </submittedName>
</protein>
<proteinExistence type="predicted"/>
<dbReference type="AlphaFoldDB" id="A0A3L6R635"/>
<feature type="compositionally biased region" description="Low complexity" evidence="1">
    <location>
        <begin position="36"/>
        <end position="58"/>
    </location>
</feature>
<feature type="compositionally biased region" description="Basic and acidic residues" evidence="1">
    <location>
        <begin position="105"/>
        <end position="120"/>
    </location>
</feature>
<sequence length="247" mass="27448">MPQPTLRRLSPYRGRASSPRRAPVPLPRTNLKASDGAAPRSLTAASAATATGSGARSRAMAEPRAHDRKQPRRHRRRASASEAVPSPSAAREEEERRLRRSPPVEARRERERRRAREQPRCGEVTGGTAAECAAVCCCFPCAVVELVVLAAVRVPAALCRRAIRARRRRRRAARAAQAKRKEMDELVSADATPRALAAVAKDRNGDAMDFCYWAPKHDELAEVEKEVWASFQGAGFWRSPSQREERR</sequence>
<gene>
    <name evidence="2" type="ORF">C2845_PM06G34520</name>
</gene>
<evidence type="ECO:0000313" key="2">
    <source>
        <dbReference type="EMBL" id="RLM98112.1"/>
    </source>
</evidence>
<feature type="compositionally biased region" description="Low complexity" evidence="1">
    <location>
        <begin position="80"/>
        <end position="89"/>
    </location>
</feature>
<evidence type="ECO:0000256" key="1">
    <source>
        <dbReference type="SAM" id="MobiDB-lite"/>
    </source>
</evidence>
<comment type="caution">
    <text evidence="2">The sequence shown here is derived from an EMBL/GenBank/DDBJ whole genome shotgun (WGS) entry which is preliminary data.</text>
</comment>
<feature type="compositionally biased region" description="Basic residues" evidence="1">
    <location>
        <begin position="66"/>
        <end position="78"/>
    </location>
</feature>
<keyword evidence="3" id="KW-1185">Reference proteome</keyword>
<accession>A0A3L6R635</accession>
<dbReference type="EMBL" id="PQIB02000009">
    <property type="protein sequence ID" value="RLM98112.1"/>
    <property type="molecule type" value="Genomic_DNA"/>
</dbReference>
<reference evidence="3" key="1">
    <citation type="journal article" date="2019" name="Nat. Commun.">
        <title>The genome of broomcorn millet.</title>
        <authorList>
            <person name="Zou C."/>
            <person name="Miki D."/>
            <person name="Li D."/>
            <person name="Tang Q."/>
            <person name="Xiao L."/>
            <person name="Rajput S."/>
            <person name="Deng P."/>
            <person name="Jia W."/>
            <person name="Huang R."/>
            <person name="Zhang M."/>
            <person name="Sun Y."/>
            <person name="Hu J."/>
            <person name="Fu X."/>
            <person name="Schnable P.S."/>
            <person name="Li F."/>
            <person name="Zhang H."/>
            <person name="Feng B."/>
            <person name="Zhu X."/>
            <person name="Liu R."/>
            <person name="Schnable J.C."/>
            <person name="Zhu J.-K."/>
            <person name="Zhang H."/>
        </authorList>
    </citation>
    <scope>NUCLEOTIDE SEQUENCE [LARGE SCALE GENOMIC DNA]</scope>
</reference>
<evidence type="ECO:0000313" key="3">
    <source>
        <dbReference type="Proteomes" id="UP000275267"/>
    </source>
</evidence>
<dbReference type="PANTHER" id="PTHR33264:SF8">
    <property type="entry name" value="EXPRESSED PROTEIN"/>
    <property type="match status" value="1"/>
</dbReference>
<dbReference type="Proteomes" id="UP000275267">
    <property type="component" value="Unassembled WGS sequence"/>
</dbReference>
<dbReference type="PANTHER" id="PTHR33264">
    <property type="entry name" value="EXPRESSED PROTEIN"/>
    <property type="match status" value="1"/>
</dbReference>
<dbReference type="OrthoDB" id="695262at2759"/>
<feature type="region of interest" description="Disordered" evidence="1">
    <location>
        <begin position="1"/>
        <end position="120"/>
    </location>
</feature>
<dbReference type="STRING" id="4540.A0A3L6R635"/>
<name>A0A3L6R635_PANMI</name>